<evidence type="ECO:0000256" key="1">
    <source>
        <dbReference type="SAM" id="Phobius"/>
    </source>
</evidence>
<organism evidence="2 3">
    <name type="scientific">Azospira restricta</name>
    <dbReference type="NCBI Taxonomy" id="404405"/>
    <lineage>
        <taxon>Bacteria</taxon>
        <taxon>Pseudomonadati</taxon>
        <taxon>Pseudomonadota</taxon>
        <taxon>Betaproteobacteria</taxon>
        <taxon>Rhodocyclales</taxon>
        <taxon>Rhodocyclaceae</taxon>
        <taxon>Azospira</taxon>
    </lineage>
</organism>
<evidence type="ECO:0000313" key="2">
    <source>
        <dbReference type="EMBL" id="QRJ65091.1"/>
    </source>
</evidence>
<keyword evidence="3" id="KW-1185">Reference proteome</keyword>
<accession>A0A974Y584</accession>
<dbReference type="RefSeq" id="WP_203388614.1">
    <property type="nucleotide sequence ID" value="NZ_CP064781.1"/>
</dbReference>
<dbReference type="Proteomes" id="UP000663444">
    <property type="component" value="Chromosome"/>
</dbReference>
<feature type="transmembrane region" description="Helical" evidence="1">
    <location>
        <begin position="20"/>
        <end position="40"/>
    </location>
</feature>
<dbReference type="EMBL" id="CP064781">
    <property type="protein sequence ID" value="QRJ65091.1"/>
    <property type="molecule type" value="Genomic_DNA"/>
</dbReference>
<reference evidence="2" key="1">
    <citation type="submission" date="2020-11" db="EMBL/GenBank/DDBJ databases">
        <title>Azospira restricta DSM 18626 genome sequence.</title>
        <authorList>
            <person name="Moe W.M."/>
        </authorList>
    </citation>
    <scope>NUCLEOTIDE SEQUENCE</scope>
    <source>
        <strain evidence="2">DSM 18626</strain>
    </source>
</reference>
<dbReference type="KEGG" id="ares:IWH25_07055"/>
<dbReference type="AlphaFoldDB" id="A0A974Y584"/>
<name>A0A974Y584_9RHOO</name>
<keyword evidence="1" id="KW-1133">Transmembrane helix</keyword>
<gene>
    <name evidence="2" type="ORF">IWH25_07055</name>
</gene>
<protein>
    <submittedName>
        <fullName evidence="2">Agglutinin biogenesis protein MshP</fullName>
    </submittedName>
</protein>
<evidence type="ECO:0000313" key="3">
    <source>
        <dbReference type="Proteomes" id="UP000663444"/>
    </source>
</evidence>
<keyword evidence="1" id="KW-0812">Transmembrane</keyword>
<keyword evidence="1" id="KW-0472">Membrane</keyword>
<proteinExistence type="predicted"/>
<sequence length="154" mass="16358">MRPLALSFPVRAQRQSGASLVAAIFLLLLFGALAAYMLWFGSLQQRSTALDVTGARALQAARAGVEWGMYRLRRDHDCTAASSFALASSSLSDFNVTVACTQFADTNQQGVPVKLYEIVATACNEAACPSAVPGENYAERVVSVLAPCHEAACP</sequence>